<organism evidence="1 2">
    <name type="scientific">Williamsia marianensis</name>
    <dbReference type="NCBI Taxonomy" id="85044"/>
    <lineage>
        <taxon>Bacteria</taxon>
        <taxon>Bacillati</taxon>
        <taxon>Actinomycetota</taxon>
        <taxon>Actinomycetes</taxon>
        <taxon>Mycobacteriales</taxon>
        <taxon>Nocardiaceae</taxon>
        <taxon>Williamsia</taxon>
    </lineage>
</organism>
<evidence type="ECO:0000313" key="1">
    <source>
        <dbReference type="EMBL" id="MDV7132085.1"/>
    </source>
</evidence>
<evidence type="ECO:0000313" key="2">
    <source>
        <dbReference type="Proteomes" id="UP001185792"/>
    </source>
</evidence>
<comment type="caution">
    <text evidence="1">The sequence shown here is derived from an EMBL/GenBank/DDBJ whole genome shotgun (WGS) entry which is preliminary data.</text>
</comment>
<name>A0ABU4ELF8_WILMA</name>
<accession>A0ABU4ELF8</accession>
<protein>
    <submittedName>
        <fullName evidence="1">Phage protease</fullName>
    </submittedName>
</protein>
<dbReference type="GO" id="GO:0006508">
    <property type="term" value="P:proteolysis"/>
    <property type="evidence" value="ECO:0007669"/>
    <property type="project" value="UniProtKB-KW"/>
</dbReference>
<reference evidence="1 2" key="1">
    <citation type="submission" date="2023-10" db="EMBL/GenBank/DDBJ databases">
        <title>Development of a sustainable strategy for remediation of hydrocarbon-contaminated territories based on the waste exchange concept.</title>
        <authorList>
            <person name="Krivoruchko A."/>
        </authorList>
    </citation>
    <scope>NUCLEOTIDE SEQUENCE [LARGE SCALE GENOMIC DNA]</scope>
    <source>
        <strain evidence="1 2">IEGM 1236</strain>
    </source>
</reference>
<keyword evidence="2" id="KW-1185">Reference proteome</keyword>
<sequence length="147" mass="15513">MTIIFNDEQQAQLFELLGLPADAKPEDIPAILAVIEDLAKQAADGAKPSEIAAAAKRIGLDTIDAASLEALHRDATEGRTIKAAAVKEKIEQSVDDAIGKGKITAARRKHWVDLITADPGMGEVLASVPNETARCVTASWPAMSATQ</sequence>
<keyword evidence="1" id="KW-0645">Protease</keyword>
<gene>
    <name evidence="1" type="ORF">R4198_00135</name>
</gene>
<proteinExistence type="predicted"/>
<dbReference type="EMBL" id="JAWLUM010000001">
    <property type="protein sequence ID" value="MDV7132085.1"/>
    <property type="molecule type" value="Genomic_DNA"/>
</dbReference>
<keyword evidence="1" id="KW-0378">Hydrolase</keyword>
<dbReference type="Proteomes" id="UP001185792">
    <property type="component" value="Unassembled WGS sequence"/>
</dbReference>
<dbReference type="RefSeq" id="WP_317711759.1">
    <property type="nucleotide sequence ID" value="NZ_JAWLUM010000001.1"/>
</dbReference>
<dbReference type="GO" id="GO:0008233">
    <property type="term" value="F:peptidase activity"/>
    <property type="evidence" value="ECO:0007669"/>
    <property type="project" value="UniProtKB-KW"/>
</dbReference>